<dbReference type="AlphaFoldDB" id="A0A2P2J761"/>
<evidence type="ECO:0000313" key="1">
    <source>
        <dbReference type="EMBL" id="MBW89315.1"/>
    </source>
</evidence>
<organism evidence="1">
    <name type="scientific">Rhizophora mucronata</name>
    <name type="common">Asiatic mangrove</name>
    <dbReference type="NCBI Taxonomy" id="61149"/>
    <lineage>
        <taxon>Eukaryota</taxon>
        <taxon>Viridiplantae</taxon>
        <taxon>Streptophyta</taxon>
        <taxon>Embryophyta</taxon>
        <taxon>Tracheophyta</taxon>
        <taxon>Spermatophyta</taxon>
        <taxon>Magnoliopsida</taxon>
        <taxon>eudicotyledons</taxon>
        <taxon>Gunneridae</taxon>
        <taxon>Pentapetalae</taxon>
        <taxon>rosids</taxon>
        <taxon>fabids</taxon>
        <taxon>Malpighiales</taxon>
        <taxon>Rhizophoraceae</taxon>
        <taxon>Rhizophora</taxon>
    </lineage>
</organism>
<name>A0A2P2J761_RHIMU</name>
<reference evidence="1" key="1">
    <citation type="submission" date="2018-02" db="EMBL/GenBank/DDBJ databases">
        <title>Rhizophora mucronata_Transcriptome.</title>
        <authorList>
            <person name="Meera S.P."/>
            <person name="Sreeshan A."/>
            <person name="Augustine A."/>
        </authorList>
    </citation>
    <scope>NUCLEOTIDE SEQUENCE</scope>
    <source>
        <tissue evidence="1">Leaf</tissue>
    </source>
</reference>
<proteinExistence type="predicted"/>
<dbReference type="EMBL" id="GGEC01008832">
    <property type="protein sequence ID" value="MBW89315.1"/>
    <property type="molecule type" value="Transcribed_RNA"/>
</dbReference>
<accession>A0A2P2J761</accession>
<protein>
    <submittedName>
        <fullName evidence="1">Uncharacterized protein MANES_02G171500</fullName>
    </submittedName>
</protein>
<sequence>MIRLAPAAVVARWTFLMDCTTQSRERTDLENITKRSTSTPAPMPSLLNRANSISPPNIFKWKEKRSFRWLLIGQSTTNFRWFLIGQSTTIYPIQCVMKTPRVTDGTMFPVIFADAKTVIGVTLISLRVVRILMNVKILDSMIACNKNIVETGWETILVRVPRATTATAEKMVNVAHVTDPYGP</sequence>